<proteinExistence type="inferred from homology"/>
<comment type="caution">
    <text evidence="2">The sequence shown here is derived from an EMBL/GenBank/DDBJ whole genome shotgun (WGS) entry which is preliminary data.</text>
</comment>
<gene>
    <name evidence="2" type="ORF">FYJ75_10595</name>
</gene>
<protein>
    <submittedName>
        <fullName evidence="2">Mobilization protein</fullName>
    </submittedName>
</protein>
<evidence type="ECO:0000313" key="3">
    <source>
        <dbReference type="Proteomes" id="UP000474024"/>
    </source>
</evidence>
<dbReference type="EMBL" id="VUNI01000019">
    <property type="protein sequence ID" value="MST75460.1"/>
    <property type="molecule type" value="Genomic_DNA"/>
</dbReference>
<sequence length="439" mass="51049">MGGISYVAHVSNGKSAITTKRKLEGVAKHNLRKYKSDEYSAENIMLLYGTENLVKDVKKVYHDEFDRVLKEYNDKQTRKDRKISDYYEYVSEKSQDMAVEIIFQVGDMKYWQEHGDNKVFMKRIFKLLLDELQVRMPDFKVANAVIHFDEESPHMHVVGVPVAEGFKKSLRKQVSKRSVFTPYTLSKVLQGDLREFINQKVSIVFGEQIREKSKGRNHDLTVAEYKVAKETEKLELLGDDIDRNEKSLADIKSSIELQSAILDYTKDELEEKQHQADRTVKVLEQMKRFVGMFHLLAPTIEEYATAVERDGRLDAGNSFRGILYELGKLLERFKELVKEGLCWFPRLMRWKTSVGEVAPVFRDMDNGYSYSICGYMNVETKVQYSKEALQCEISAEMRVGTMETLDANIEAMERDLAEILRLSGEQERLWKAYEDWKGR</sequence>
<dbReference type="Gene3D" id="3.30.930.30">
    <property type="match status" value="1"/>
</dbReference>
<keyword evidence="3" id="KW-1185">Reference proteome</keyword>
<dbReference type="CDD" id="cd17242">
    <property type="entry name" value="MobM_relaxase"/>
    <property type="match status" value="1"/>
</dbReference>
<dbReference type="AlphaFoldDB" id="A0A6L5YSN8"/>
<reference evidence="2 3" key="1">
    <citation type="submission" date="2019-08" db="EMBL/GenBank/DDBJ databases">
        <title>In-depth cultivation of the pig gut microbiome towards novel bacterial diversity and tailored functional studies.</title>
        <authorList>
            <person name="Wylensek D."/>
            <person name="Hitch T.C.A."/>
            <person name="Clavel T."/>
        </authorList>
    </citation>
    <scope>NUCLEOTIDE SEQUENCE [LARGE SCALE GENOMIC DNA]</scope>
    <source>
        <strain evidence="2 3">MUC/MUC-530-WT-4D</strain>
    </source>
</reference>
<dbReference type="Pfam" id="PF01076">
    <property type="entry name" value="Mob_Pre"/>
    <property type="match status" value="1"/>
</dbReference>
<dbReference type="GO" id="GO:0006310">
    <property type="term" value="P:DNA recombination"/>
    <property type="evidence" value="ECO:0007669"/>
    <property type="project" value="InterPro"/>
</dbReference>
<evidence type="ECO:0000256" key="1">
    <source>
        <dbReference type="ARBA" id="ARBA00010657"/>
    </source>
</evidence>
<organism evidence="2 3">
    <name type="scientific">Roseburia porci</name>
    <dbReference type="NCBI Taxonomy" id="2605790"/>
    <lineage>
        <taxon>Bacteria</taxon>
        <taxon>Bacillati</taxon>
        <taxon>Bacillota</taxon>
        <taxon>Clostridia</taxon>
        <taxon>Lachnospirales</taxon>
        <taxon>Lachnospiraceae</taxon>
        <taxon>Roseburia</taxon>
    </lineage>
</organism>
<dbReference type="Proteomes" id="UP000474024">
    <property type="component" value="Unassembled WGS sequence"/>
</dbReference>
<name>A0A6L5YSN8_9FIRM</name>
<evidence type="ECO:0000313" key="2">
    <source>
        <dbReference type="EMBL" id="MST75460.1"/>
    </source>
</evidence>
<dbReference type="RefSeq" id="WP_154430430.1">
    <property type="nucleotide sequence ID" value="NZ_VUNI01000019.1"/>
</dbReference>
<dbReference type="InterPro" id="IPR001668">
    <property type="entry name" value="Mob_Pre"/>
</dbReference>
<comment type="similarity">
    <text evidence="1">Belongs to the plasmid mobilization pre family.</text>
</comment>
<accession>A0A6L5YSN8</accession>
<dbReference type="GO" id="GO:0003677">
    <property type="term" value="F:DNA binding"/>
    <property type="evidence" value="ECO:0007669"/>
    <property type="project" value="InterPro"/>
</dbReference>